<name>A0AAP0QAF3_9MAGN</name>
<sequence length="148" mass="16477">MYYTVKTENSKAQSTSPHRLISIVSNTQARVSISSTHFHRRASSRVQALLQSLPSSTPSLLLTRTLHLLNPNFFLSRRSGGGSKCSRSRLSHRSLAVAAAAAMESGVFTYPEIAKSFDFTSEDVSTTDPNEYVVRDRETSEGIYFIWD</sequence>
<accession>A0AAP0QAF3</accession>
<dbReference type="Proteomes" id="UP001420932">
    <property type="component" value="Unassembled WGS sequence"/>
</dbReference>
<organism evidence="1 2">
    <name type="scientific">Stephania yunnanensis</name>
    <dbReference type="NCBI Taxonomy" id="152371"/>
    <lineage>
        <taxon>Eukaryota</taxon>
        <taxon>Viridiplantae</taxon>
        <taxon>Streptophyta</taxon>
        <taxon>Embryophyta</taxon>
        <taxon>Tracheophyta</taxon>
        <taxon>Spermatophyta</taxon>
        <taxon>Magnoliopsida</taxon>
        <taxon>Ranunculales</taxon>
        <taxon>Menispermaceae</taxon>
        <taxon>Menispermoideae</taxon>
        <taxon>Cissampelideae</taxon>
        <taxon>Stephania</taxon>
    </lineage>
</organism>
<protein>
    <submittedName>
        <fullName evidence="1">Uncharacterized protein</fullName>
    </submittedName>
</protein>
<proteinExistence type="predicted"/>
<keyword evidence="2" id="KW-1185">Reference proteome</keyword>
<dbReference type="EMBL" id="JBBNAF010000001">
    <property type="protein sequence ID" value="KAK9168836.1"/>
    <property type="molecule type" value="Genomic_DNA"/>
</dbReference>
<reference evidence="1 2" key="1">
    <citation type="submission" date="2024-01" db="EMBL/GenBank/DDBJ databases">
        <title>Genome assemblies of Stephania.</title>
        <authorList>
            <person name="Yang L."/>
        </authorList>
    </citation>
    <scope>NUCLEOTIDE SEQUENCE [LARGE SCALE GENOMIC DNA]</scope>
    <source>
        <strain evidence="1">YNDBR</strain>
        <tissue evidence="1">Leaf</tissue>
    </source>
</reference>
<dbReference type="AlphaFoldDB" id="A0AAP0QAF3"/>
<evidence type="ECO:0000313" key="2">
    <source>
        <dbReference type="Proteomes" id="UP001420932"/>
    </source>
</evidence>
<evidence type="ECO:0000313" key="1">
    <source>
        <dbReference type="EMBL" id="KAK9168836.1"/>
    </source>
</evidence>
<gene>
    <name evidence="1" type="ORF">Syun_000976</name>
</gene>
<comment type="caution">
    <text evidence="1">The sequence shown here is derived from an EMBL/GenBank/DDBJ whole genome shotgun (WGS) entry which is preliminary data.</text>
</comment>